<keyword evidence="2" id="KW-0813">Transport</keyword>
<gene>
    <name evidence="8" type="ORF">ABIF29_007912</name>
</gene>
<dbReference type="InterPro" id="IPR038532">
    <property type="entry name" value="NDUFS4-like_sf"/>
</dbReference>
<keyword evidence="9" id="KW-1185">Reference proteome</keyword>
<sequence>MPANARSTFPADAQAVIYRVARSVMTSAPRRKEEWKLKFERRTPLSIEPLMGWTEDEDPLAQLELSFPSAEAAIAYARGQELQYLLLDRPARDQDPGLVSPHGVPAGPAAPDLRRTSETLMRAAPRTITRRMMPFPRISVSVISRGLQSNTAWTSSANRCSGLPSSGRLHPRRGWASEGRHAGCVTR</sequence>
<comment type="caution">
    <text evidence="8">The sequence shown here is derived from an EMBL/GenBank/DDBJ whole genome shotgun (WGS) entry which is preliminary data.</text>
</comment>
<protein>
    <recommendedName>
        <fullName evidence="10">ETC complex I subunit</fullName>
    </recommendedName>
</protein>
<dbReference type="Gene3D" id="3.30.160.190">
    <property type="entry name" value="atu1810 like domain"/>
    <property type="match status" value="1"/>
</dbReference>
<keyword evidence="4" id="KW-0809">Transit peptide</keyword>
<name>A0ABV4FCD0_BRAEL</name>
<dbReference type="Pfam" id="PF04800">
    <property type="entry name" value="NDUS4"/>
    <property type="match status" value="1"/>
</dbReference>
<dbReference type="RefSeq" id="WP_075968948.1">
    <property type="nucleotide sequence ID" value="NZ_BJNL01000067.1"/>
</dbReference>
<evidence type="ECO:0000256" key="2">
    <source>
        <dbReference type="ARBA" id="ARBA00022448"/>
    </source>
</evidence>
<evidence type="ECO:0000313" key="8">
    <source>
        <dbReference type="EMBL" id="MEY9321113.1"/>
    </source>
</evidence>
<keyword evidence="3" id="KW-0679">Respiratory chain</keyword>
<dbReference type="EMBL" id="JBGBZA010000002">
    <property type="protein sequence ID" value="MEY9321113.1"/>
    <property type="molecule type" value="Genomic_DNA"/>
</dbReference>
<evidence type="ECO:0000256" key="5">
    <source>
        <dbReference type="ARBA" id="ARBA00022982"/>
    </source>
</evidence>
<keyword evidence="6" id="KW-0472">Membrane</keyword>
<feature type="region of interest" description="Disordered" evidence="7">
    <location>
        <begin position="154"/>
        <end position="187"/>
    </location>
</feature>
<evidence type="ECO:0000256" key="3">
    <source>
        <dbReference type="ARBA" id="ARBA00022660"/>
    </source>
</evidence>
<proteinExistence type="predicted"/>
<dbReference type="InterPro" id="IPR006885">
    <property type="entry name" value="NADH_UbQ_FeS_4_mit-like"/>
</dbReference>
<evidence type="ECO:0000256" key="4">
    <source>
        <dbReference type="ARBA" id="ARBA00022946"/>
    </source>
</evidence>
<evidence type="ECO:0000313" key="9">
    <source>
        <dbReference type="Proteomes" id="UP001565471"/>
    </source>
</evidence>
<organism evidence="8 9">
    <name type="scientific">Bradyrhizobium elkanii</name>
    <dbReference type="NCBI Taxonomy" id="29448"/>
    <lineage>
        <taxon>Bacteria</taxon>
        <taxon>Pseudomonadati</taxon>
        <taxon>Pseudomonadota</taxon>
        <taxon>Alphaproteobacteria</taxon>
        <taxon>Hyphomicrobiales</taxon>
        <taxon>Nitrobacteraceae</taxon>
        <taxon>Bradyrhizobium</taxon>
    </lineage>
</organism>
<reference evidence="8 9" key="1">
    <citation type="submission" date="2024-07" db="EMBL/GenBank/DDBJ databases">
        <title>Genomic Encyclopedia of Type Strains, Phase V (KMG-V): Genome sequencing to study the core and pangenomes of soil and plant-associated prokaryotes.</title>
        <authorList>
            <person name="Whitman W."/>
        </authorList>
    </citation>
    <scope>NUCLEOTIDE SEQUENCE [LARGE SCALE GENOMIC DNA]</scope>
    <source>
        <strain evidence="8 9">USDA 415</strain>
    </source>
</reference>
<evidence type="ECO:0000256" key="7">
    <source>
        <dbReference type="SAM" id="MobiDB-lite"/>
    </source>
</evidence>
<dbReference type="GeneID" id="92950870"/>
<comment type="subcellular location">
    <subcellularLocation>
        <location evidence="1">Membrane</location>
    </subcellularLocation>
</comment>
<accession>A0ABV4FCD0</accession>
<dbReference type="Proteomes" id="UP001565471">
    <property type="component" value="Unassembled WGS sequence"/>
</dbReference>
<evidence type="ECO:0008006" key="10">
    <source>
        <dbReference type="Google" id="ProtNLM"/>
    </source>
</evidence>
<keyword evidence="5" id="KW-0249">Electron transport</keyword>
<evidence type="ECO:0000256" key="1">
    <source>
        <dbReference type="ARBA" id="ARBA00004370"/>
    </source>
</evidence>
<evidence type="ECO:0000256" key="6">
    <source>
        <dbReference type="ARBA" id="ARBA00023136"/>
    </source>
</evidence>